<reference evidence="1" key="2">
    <citation type="journal article" date="2015" name="Data Brief">
        <title>Shoot transcriptome of the giant reed, Arundo donax.</title>
        <authorList>
            <person name="Barrero R.A."/>
            <person name="Guerrero F.D."/>
            <person name="Moolhuijzen P."/>
            <person name="Goolsby J.A."/>
            <person name="Tidwell J."/>
            <person name="Bellgard S.E."/>
            <person name="Bellgard M.I."/>
        </authorList>
    </citation>
    <scope>NUCLEOTIDE SEQUENCE</scope>
    <source>
        <tissue evidence="1">Shoot tissue taken approximately 20 cm above the soil surface</tissue>
    </source>
</reference>
<sequence length="14" mass="1488">MASSSRRPGKEANP</sequence>
<evidence type="ECO:0000313" key="1">
    <source>
        <dbReference type="EMBL" id="JAD39706.1"/>
    </source>
</evidence>
<reference evidence="1" key="1">
    <citation type="submission" date="2014-09" db="EMBL/GenBank/DDBJ databases">
        <authorList>
            <person name="Magalhaes I.L.F."/>
            <person name="Oliveira U."/>
            <person name="Santos F.R."/>
            <person name="Vidigal T.H.D.A."/>
            <person name="Brescovit A.D."/>
            <person name="Santos A.J."/>
        </authorList>
    </citation>
    <scope>NUCLEOTIDE SEQUENCE</scope>
    <source>
        <tissue evidence="1">Shoot tissue taken approximately 20 cm above the soil surface</tissue>
    </source>
</reference>
<organism evidence="1">
    <name type="scientific">Arundo donax</name>
    <name type="common">Giant reed</name>
    <name type="synonym">Donax arundinaceus</name>
    <dbReference type="NCBI Taxonomy" id="35708"/>
    <lineage>
        <taxon>Eukaryota</taxon>
        <taxon>Viridiplantae</taxon>
        <taxon>Streptophyta</taxon>
        <taxon>Embryophyta</taxon>
        <taxon>Tracheophyta</taxon>
        <taxon>Spermatophyta</taxon>
        <taxon>Magnoliopsida</taxon>
        <taxon>Liliopsida</taxon>
        <taxon>Poales</taxon>
        <taxon>Poaceae</taxon>
        <taxon>PACMAD clade</taxon>
        <taxon>Arundinoideae</taxon>
        <taxon>Arundineae</taxon>
        <taxon>Arundo</taxon>
    </lineage>
</organism>
<accession>A0A0A8ZLM8</accession>
<name>A0A0A8ZLM8_ARUDO</name>
<protein>
    <submittedName>
        <fullName evidence="1">Uncharacterized protein</fullName>
    </submittedName>
</protein>
<proteinExistence type="predicted"/>
<dbReference type="EMBL" id="GBRH01258189">
    <property type="protein sequence ID" value="JAD39706.1"/>
    <property type="molecule type" value="Transcribed_RNA"/>
</dbReference>